<reference evidence="3 4" key="1">
    <citation type="journal article" date="2011" name="J. Bacteriol.">
        <title>Complete genome sequences of the chemolithoautotrophic Oligotropha carboxidovorans strains OM4 and OM5.</title>
        <authorList>
            <person name="Volland S."/>
            <person name="Rachinger M."/>
            <person name="Strittmatter A."/>
            <person name="Daniel R."/>
            <person name="Gottschalk G."/>
            <person name="Meyer O."/>
        </authorList>
    </citation>
    <scope>NUCLEOTIDE SEQUENCE [LARGE SCALE GENOMIC DNA]</scope>
    <source>
        <strain evidence="4">ATCC 49405 / DSM 1227 / KCTC 32145 / OM5</strain>
    </source>
</reference>
<dbReference type="Gene3D" id="3.40.190.10">
    <property type="entry name" value="Periplasmic binding protein-like II"/>
    <property type="match status" value="1"/>
</dbReference>
<dbReference type="RefSeq" id="WP_012564678.1">
    <property type="nucleotide sequence ID" value="NC_011386.1"/>
</dbReference>
<keyword evidence="4" id="KW-1185">Reference proteome</keyword>
<dbReference type="STRING" id="504832.OCA5_c05870"/>
<sequence>MRNRSVWHACLTGVAGILMLAGTAVAQDYPTRPITMIVPFAAGGPSDAIGRLVAQSMSKSLGQQVVVESVSGAGGTVGASRLARSDADGYTILIHHVALAAGASLYKNLDYDTSTAFAPIGLVNRGPMVLLSRKNYEASDAKALLGIMREQGTKVSVGHAGVGSNSHLCTLLMQEALNSKFTLVAYKGTGPAMNDLMGGQLDILCDQSTTAIPQISGKMIKGYAVTSAERLDALKDLPTLQEAGLKDFNFTIWHGLYAPAKTPEPIVKKLNEALQAALSDQSVLQRFAEVGTSPFPADQRTPAAHKKQFDHEIAVWKDVIGKNKK</sequence>
<dbReference type="Pfam" id="PF03401">
    <property type="entry name" value="TctC"/>
    <property type="match status" value="1"/>
</dbReference>
<feature type="chain" id="PRO_5002847044" evidence="2">
    <location>
        <begin position="27"/>
        <end position="325"/>
    </location>
</feature>
<dbReference type="InterPro" id="IPR042100">
    <property type="entry name" value="Bug_dom1"/>
</dbReference>
<dbReference type="PATRIC" id="fig|504832.7.peg.615"/>
<dbReference type="SUPFAM" id="SSF53850">
    <property type="entry name" value="Periplasmic binding protein-like II"/>
    <property type="match status" value="1"/>
</dbReference>
<dbReference type="Gene3D" id="3.40.190.150">
    <property type="entry name" value="Bordetella uptake gene, domain 1"/>
    <property type="match status" value="1"/>
</dbReference>
<feature type="signal peptide" evidence="2">
    <location>
        <begin position="1"/>
        <end position="26"/>
    </location>
</feature>
<dbReference type="Proteomes" id="UP000007730">
    <property type="component" value="Chromosome"/>
</dbReference>
<dbReference type="PANTHER" id="PTHR42928">
    <property type="entry name" value="TRICARBOXYLATE-BINDING PROTEIN"/>
    <property type="match status" value="1"/>
</dbReference>
<evidence type="ECO:0000256" key="1">
    <source>
        <dbReference type="ARBA" id="ARBA00006987"/>
    </source>
</evidence>
<organism evidence="3 4">
    <name type="scientific">Afipia carboxidovorans (strain ATCC 49405 / DSM 1227 / KCTC 32145 / OM5)</name>
    <name type="common">Oligotropha carboxidovorans</name>
    <dbReference type="NCBI Taxonomy" id="504832"/>
    <lineage>
        <taxon>Bacteria</taxon>
        <taxon>Pseudomonadati</taxon>
        <taxon>Pseudomonadota</taxon>
        <taxon>Alphaproteobacteria</taxon>
        <taxon>Hyphomicrobiales</taxon>
        <taxon>Nitrobacteraceae</taxon>
        <taxon>Afipia</taxon>
    </lineage>
</organism>
<dbReference type="OrthoDB" id="8443386at2"/>
<evidence type="ECO:0000256" key="2">
    <source>
        <dbReference type="SAM" id="SignalP"/>
    </source>
</evidence>
<evidence type="ECO:0000313" key="4">
    <source>
        <dbReference type="Proteomes" id="UP000007730"/>
    </source>
</evidence>
<gene>
    <name evidence="3" type="ordered locus">OCA5_c05870</name>
</gene>
<dbReference type="HOGENOM" id="CLU_045683_0_0_5"/>
<dbReference type="AlphaFoldDB" id="B6JJR0"/>
<accession>B6JJR0</accession>
<dbReference type="eggNOG" id="COG3181">
    <property type="taxonomic scope" value="Bacteria"/>
</dbReference>
<dbReference type="InterPro" id="IPR005064">
    <property type="entry name" value="BUG"/>
</dbReference>
<dbReference type="KEGG" id="ocg:OCA5_c05870"/>
<name>B6JJR0_AFIC5</name>
<protein>
    <submittedName>
        <fullName evidence="3">Putative extra-cytoplasmic solute receptor</fullName>
    </submittedName>
</protein>
<keyword evidence="3" id="KW-0675">Receptor</keyword>
<dbReference type="PANTHER" id="PTHR42928:SF5">
    <property type="entry name" value="BLR1237 PROTEIN"/>
    <property type="match status" value="1"/>
</dbReference>
<dbReference type="EMBL" id="CP002826">
    <property type="protein sequence ID" value="AEI05311.1"/>
    <property type="molecule type" value="Genomic_DNA"/>
</dbReference>
<proteinExistence type="inferred from homology"/>
<evidence type="ECO:0000313" key="3">
    <source>
        <dbReference type="EMBL" id="AEI05311.1"/>
    </source>
</evidence>
<comment type="similarity">
    <text evidence="1">Belongs to the UPF0065 (bug) family.</text>
</comment>
<dbReference type="PIRSF" id="PIRSF017082">
    <property type="entry name" value="YflP"/>
    <property type="match status" value="1"/>
</dbReference>
<keyword evidence="2" id="KW-0732">Signal</keyword>
<dbReference type="KEGG" id="oca:OCAR_7553"/>